<reference evidence="12" key="2">
    <citation type="submission" date="2025-09" db="UniProtKB">
        <authorList>
            <consortium name="Ensembl"/>
        </authorList>
    </citation>
    <scope>IDENTIFICATION</scope>
</reference>
<evidence type="ECO:0000256" key="7">
    <source>
        <dbReference type="ARBA" id="ARBA00023157"/>
    </source>
</evidence>
<evidence type="ECO:0000256" key="5">
    <source>
        <dbReference type="ARBA" id="ARBA00022737"/>
    </source>
</evidence>
<dbReference type="SMART" id="SM00179">
    <property type="entry name" value="EGF_CA"/>
    <property type="match status" value="7"/>
</dbReference>
<evidence type="ECO:0000256" key="4">
    <source>
        <dbReference type="ARBA" id="ARBA00022729"/>
    </source>
</evidence>
<evidence type="ECO:0000256" key="6">
    <source>
        <dbReference type="ARBA" id="ARBA00022837"/>
    </source>
</evidence>
<dbReference type="Pfam" id="PF07699">
    <property type="entry name" value="Ephrin_rec_like"/>
    <property type="match status" value="3"/>
</dbReference>
<dbReference type="Gene3D" id="2.10.25.10">
    <property type="entry name" value="Laminin"/>
    <property type="match status" value="7"/>
</dbReference>
<dbReference type="GO" id="GO:0005615">
    <property type="term" value="C:extracellular space"/>
    <property type="evidence" value="ECO:0007669"/>
    <property type="project" value="TreeGrafter"/>
</dbReference>
<reference evidence="12" key="1">
    <citation type="submission" date="2025-08" db="UniProtKB">
        <authorList>
            <consortium name="Ensembl"/>
        </authorList>
    </citation>
    <scope>IDENTIFICATION</scope>
</reference>
<protein>
    <submittedName>
        <fullName evidence="12">Signal peptide, CUB domain and EGF like domain containing 3</fullName>
    </submittedName>
</protein>
<dbReference type="GeneTree" id="ENSGT00940000153185"/>
<keyword evidence="4" id="KW-0732">Signal</keyword>
<dbReference type="Gene3D" id="2.60.120.290">
    <property type="entry name" value="Spermadhesin, CUB domain"/>
    <property type="match status" value="1"/>
</dbReference>
<dbReference type="Pfam" id="PF12662">
    <property type="entry name" value="cEGF"/>
    <property type="match status" value="1"/>
</dbReference>
<evidence type="ECO:0000256" key="8">
    <source>
        <dbReference type="ARBA" id="ARBA00023180"/>
    </source>
</evidence>
<dbReference type="Pfam" id="PF12947">
    <property type="entry name" value="EGF_3"/>
    <property type="match status" value="1"/>
</dbReference>
<evidence type="ECO:0000256" key="9">
    <source>
        <dbReference type="PROSITE-ProRule" id="PRU00076"/>
    </source>
</evidence>
<comment type="caution">
    <text evidence="9">Lacks conserved residue(s) required for the propagation of feature annotation.</text>
</comment>
<dbReference type="InterPro" id="IPR000859">
    <property type="entry name" value="CUB_dom"/>
</dbReference>
<dbReference type="GO" id="GO:0009986">
    <property type="term" value="C:cell surface"/>
    <property type="evidence" value="ECO:0007669"/>
    <property type="project" value="UniProtKB-SubCell"/>
</dbReference>
<dbReference type="Ensembl" id="ENSABRT00000021560.1">
    <property type="protein sequence ID" value="ENSABRP00000015116.1"/>
    <property type="gene ID" value="ENSABRG00000012752.1"/>
</dbReference>
<keyword evidence="6" id="KW-0106">Calcium</keyword>
<gene>
    <name evidence="12" type="primary">SCUBE3</name>
</gene>
<evidence type="ECO:0000259" key="10">
    <source>
        <dbReference type="PROSITE" id="PS01180"/>
    </source>
</evidence>
<dbReference type="Pfam" id="PF14670">
    <property type="entry name" value="FXa_inhibition"/>
    <property type="match status" value="3"/>
</dbReference>
<dbReference type="SUPFAM" id="SSF57184">
    <property type="entry name" value="Growth factor receptor domain"/>
    <property type="match status" value="3"/>
</dbReference>
<dbReference type="Gene3D" id="2.10.50.10">
    <property type="entry name" value="Tumor Necrosis Factor Receptor, subunit A, domain 2"/>
    <property type="match status" value="3"/>
</dbReference>
<dbReference type="InterPro" id="IPR000152">
    <property type="entry name" value="EGF-type_Asp/Asn_hydroxyl_site"/>
</dbReference>
<dbReference type="PROSITE" id="PS00010">
    <property type="entry name" value="ASX_HYDROXYL"/>
    <property type="match status" value="5"/>
</dbReference>
<dbReference type="CDD" id="cd00041">
    <property type="entry name" value="CUB"/>
    <property type="match status" value="1"/>
</dbReference>
<dbReference type="SUPFAM" id="SSF49854">
    <property type="entry name" value="Spermadhesin, CUB domain"/>
    <property type="match status" value="1"/>
</dbReference>
<dbReference type="Proteomes" id="UP000694426">
    <property type="component" value="Unplaced"/>
</dbReference>
<keyword evidence="7 9" id="KW-1015">Disulfide bond</keyword>
<feature type="disulfide bond" evidence="9">
    <location>
        <begin position="222"/>
        <end position="232"/>
    </location>
</feature>
<dbReference type="PANTHER" id="PTHR24046:SF2">
    <property type="entry name" value="SIGNAL PEPTIDE, CUB AND EGF-LIKE DOMAIN-CONTAINING PROTEIN 3"/>
    <property type="match status" value="1"/>
</dbReference>
<dbReference type="InterPro" id="IPR024731">
    <property type="entry name" value="NELL2-like_EGF"/>
</dbReference>
<dbReference type="PROSITE" id="PS01187">
    <property type="entry name" value="EGF_CA"/>
    <property type="match status" value="4"/>
</dbReference>
<dbReference type="GO" id="GO:0045669">
    <property type="term" value="P:positive regulation of osteoblast differentiation"/>
    <property type="evidence" value="ECO:0007669"/>
    <property type="project" value="UniProtKB-ARBA"/>
</dbReference>
<dbReference type="PROSITE" id="PS01180">
    <property type="entry name" value="CUB"/>
    <property type="match status" value="1"/>
</dbReference>
<evidence type="ECO:0000256" key="2">
    <source>
        <dbReference type="ARBA" id="ARBA00022525"/>
    </source>
</evidence>
<feature type="domain" description="CUB" evidence="10">
    <location>
        <begin position="691"/>
        <end position="803"/>
    </location>
</feature>
<dbReference type="PROSITE" id="PS50026">
    <property type="entry name" value="EGF_3"/>
    <property type="match status" value="4"/>
</dbReference>
<dbReference type="InterPro" id="IPR000742">
    <property type="entry name" value="EGF"/>
</dbReference>
<sequence length="880" mass="97271">MPIASSPFADVDECVEGTDSCHIDAICQNTPKSYKCICKSGYTGDGKHCKDVDECEREDNAGCVHECVNIPGNYRCTCYDGFRLAHDGHNCLDLDECSEGNGGCQQTCVNMMGSYECFCREGFFLSDNQHTCIQRPEETCAVNNGGCDSKCHDAATGVHCSCPMGFMLQPDRKTCKDIDECRLNNGGCDHICRNTVGSFECSCKKGYKLLINERNCQDIDECSFDRTCDHLCINTPGSFQCLCNKGYTLYGLTHCGDVDECSINRGGCKFGCINTPGSYQCTCPAGCKLHWNKKDCVELVKCLPGSVPPRATLTCNKTGKKDSCALTCASKARFQPAASSASVRGLRAAASPTPQKKNNPVLPPQLVQHPPFLLETVVAPIKQKASFKIKDAKCHLHPRAKDGALTCPPPRVAFVNLKCDSSKKGKGRRARNSSGKEVTRITLEFEAEIKPEETTASCNLHCLRQKVEKKLKSAIKALKKSINQERFLLRFAGMEYEVARKLSVAPERQESCGPGQQRLGTKCVSCSQGTYYHGQTEQCVPCPSGTYQEKEGQLSCDLCPRSDAFGPVGATNITGCTGQCPPGQHSADGFKPCQPCPRGSYQPEVGRALCFPCGGGLTTKHEGALSFQDCDTKVQCSPGHYYNTSVHRCIRCAVGTYQPDFRQNYCIACPGNTTTDFDGSTSVSQCKNRQCGGELGEYTGYIESPNYPGNYPANVECTWNINPPPKRKILIVVPEIFLPSEDECGDVLVMRKNSSPSSITTYETCQTYERPIAFTARSRKLWINFKTSEANSARGFQIPYVTYDEDYEQLVEDIVRDGRLYASENHQEILKDKKLIKAFFDVLAHPQNYFKYTEKHKEMLPRSFIKLLRSKVSSFLRPYK</sequence>
<dbReference type="SMART" id="SM00042">
    <property type="entry name" value="CUB"/>
    <property type="match status" value="1"/>
</dbReference>
<dbReference type="InterPro" id="IPR026823">
    <property type="entry name" value="cEGF"/>
</dbReference>
<evidence type="ECO:0000313" key="12">
    <source>
        <dbReference type="Ensembl" id="ENSABRP00000015116.1"/>
    </source>
</evidence>
<dbReference type="InterPro" id="IPR011641">
    <property type="entry name" value="Tyr-kin_ephrin_A/B_rcpt-like"/>
</dbReference>
<dbReference type="Pfam" id="PF07645">
    <property type="entry name" value="EGF_CA"/>
    <property type="match status" value="2"/>
</dbReference>
<evidence type="ECO:0000259" key="11">
    <source>
        <dbReference type="PROSITE" id="PS50026"/>
    </source>
</evidence>
<keyword evidence="3 9" id="KW-0245">EGF-like domain</keyword>
<dbReference type="GO" id="GO:0007165">
    <property type="term" value="P:signal transduction"/>
    <property type="evidence" value="ECO:0007669"/>
    <property type="project" value="TreeGrafter"/>
</dbReference>
<dbReference type="SUPFAM" id="SSF57196">
    <property type="entry name" value="EGF/Laminin"/>
    <property type="match status" value="1"/>
</dbReference>
<organism evidence="12 13">
    <name type="scientific">Anser brachyrhynchus</name>
    <name type="common">Pink-footed goose</name>
    <dbReference type="NCBI Taxonomy" id="132585"/>
    <lineage>
        <taxon>Eukaryota</taxon>
        <taxon>Metazoa</taxon>
        <taxon>Chordata</taxon>
        <taxon>Craniata</taxon>
        <taxon>Vertebrata</taxon>
        <taxon>Euteleostomi</taxon>
        <taxon>Archelosauria</taxon>
        <taxon>Archosauria</taxon>
        <taxon>Dinosauria</taxon>
        <taxon>Saurischia</taxon>
        <taxon>Theropoda</taxon>
        <taxon>Coelurosauria</taxon>
        <taxon>Aves</taxon>
        <taxon>Neognathae</taxon>
        <taxon>Galloanserae</taxon>
        <taxon>Anseriformes</taxon>
        <taxon>Anatidae</taxon>
        <taxon>Anserinae</taxon>
        <taxon>Anser</taxon>
    </lineage>
</organism>
<dbReference type="SMART" id="SM00181">
    <property type="entry name" value="EGF"/>
    <property type="match status" value="8"/>
</dbReference>
<dbReference type="PANTHER" id="PTHR24046">
    <property type="entry name" value="SIGNAL PEPTIDE, CUB AND EGF-LIKE DOMAIN-CONTAINING"/>
    <property type="match status" value="1"/>
</dbReference>
<feature type="domain" description="EGF-like" evidence="11">
    <location>
        <begin position="218"/>
        <end position="256"/>
    </location>
</feature>
<keyword evidence="13" id="KW-1185">Reference proteome</keyword>
<keyword evidence="8" id="KW-0325">Glycoprotein</keyword>
<dbReference type="InterPro" id="IPR009030">
    <property type="entry name" value="Growth_fac_rcpt_cys_sf"/>
</dbReference>
<keyword evidence="2" id="KW-0964">Secreted</keyword>
<dbReference type="InterPro" id="IPR052071">
    <property type="entry name" value="SCUB_EGF-like_domain"/>
</dbReference>
<evidence type="ECO:0000313" key="13">
    <source>
        <dbReference type="Proteomes" id="UP000694426"/>
    </source>
</evidence>
<dbReference type="PROSITE" id="PS01186">
    <property type="entry name" value="EGF_2"/>
    <property type="match status" value="4"/>
</dbReference>
<evidence type="ECO:0000256" key="1">
    <source>
        <dbReference type="ARBA" id="ARBA00004613"/>
    </source>
</evidence>
<dbReference type="CDD" id="cd00054">
    <property type="entry name" value="EGF_CA"/>
    <property type="match status" value="3"/>
</dbReference>
<name>A0A8B9C8J5_9AVES</name>
<proteinExistence type="predicted"/>
<feature type="domain" description="EGF-like" evidence="11">
    <location>
        <begin position="177"/>
        <end position="217"/>
    </location>
</feature>
<evidence type="ECO:0000256" key="3">
    <source>
        <dbReference type="ARBA" id="ARBA00022536"/>
    </source>
</evidence>
<dbReference type="InterPro" id="IPR035914">
    <property type="entry name" value="Sperma_CUB_dom_sf"/>
</dbReference>
<dbReference type="SMART" id="SM01411">
    <property type="entry name" value="Ephrin_rec_like"/>
    <property type="match status" value="3"/>
</dbReference>
<dbReference type="GO" id="GO:0009966">
    <property type="term" value="P:regulation of signal transduction"/>
    <property type="evidence" value="ECO:0007669"/>
    <property type="project" value="UniProtKB-ARBA"/>
</dbReference>
<dbReference type="GO" id="GO:0005509">
    <property type="term" value="F:calcium ion binding"/>
    <property type="evidence" value="ECO:0007669"/>
    <property type="project" value="InterPro"/>
</dbReference>
<dbReference type="AlphaFoldDB" id="A0A8B9C8J5"/>
<dbReference type="Pfam" id="PF00431">
    <property type="entry name" value="CUB"/>
    <property type="match status" value="1"/>
</dbReference>
<accession>A0A8B9C8J5</accession>
<keyword evidence="5" id="KW-0677">Repeat</keyword>
<dbReference type="InterPro" id="IPR001881">
    <property type="entry name" value="EGF-like_Ca-bd_dom"/>
</dbReference>
<dbReference type="InterPro" id="IPR049883">
    <property type="entry name" value="NOTCH1_EGF-like"/>
</dbReference>
<feature type="domain" description="EGF-like" evidence="11">
    <location>
        <begin position="93"/>
        <end position="129"/>
    </location>
</feature>
<feature type="domain" description="EGF-like" evidence="11">
    <location>
        <begin position="10"/>
        <end position="50"/>
    </location>
</feature>
<dbReference type="InterPro" id="IPR018097">
    <property type="entry name" value="EGF_Ca-bd_CS"/>
</dbReference>
<comment type="subcellular location">
    <subcellularLocation>
        <location evidence="1">Secreted</location>
    </subcellularLocation>
</comment>